<dbReference type="GO" id="GO:0005886">
    <property type="term" value="C:plasma membrane"/>
    <property type="evidence" value="ECO:0007669"/>
    <property type="project" value="UniProtKB-SubCell"/>
</dbReference>
<comment type="subcellular location">
    <subcellularLocation>
        <location evidence="1">Cell membrane</location>
        <topology evidence="1">Multi-pass membrane protein</topology>
    </subcellularLocation>
</comment>
<dbReference type="AlphaFoldDB" id="A0A1P8ULH7"/>
<evidence type="ECO:0000256" key="2">
    <source>
        <dbReference type="ARBA" id="ARBA00022475"/>
    </source>
</evidence>
<dbReference type="Pfam" id="PF01810">
    <property type="entry name" value="LysE"/>
    <property type="match status" value="1"/>
</dbReference>
<keyword evidence="2" id="KW-1003">Cell membrane</keyword>
<name>A0A1P8ULH7_9GAMM</name>
<dbReference type="Proteomes" id="UP000243807">
    <property type="component" value="Chromosome"/>
</dbReference>
<organism evidence="7 8">
    <name type="scientific">Acidihalobacter ferrooxydans</name>
    <dbReference type="NCBI Taxonomy" id="1765967"/>
    <lineage>
        <taxon>Bacteria</taxon>
        <taxon>Pseudomonadati</taxon>
        <taxon>Pseudomonadota</taxon>
        <taxon>Gammaproteobacteria</taxon>
        <taxon>Chromatiales</taxon>
        <taxon>Ectothiorhodospiraceae</taxon>
        <taxon>Acidihalobacter</taxon>
    </lineage>
</organism>
<dbReference type="PANTHER" id="PTHR30086:SF20">
    <property type="entry name" value="ARGININE EXPORTER PROTEIN ARGO-RELATED"/>
    <property type="match status" value="1"/>
</dbReference>
<protein>
    <recommendedName>
        <fullName evidence="9">Lysine transporter LysE</fullName>
    </recommendedName>
</protein>
<dbReference type="KEGG" id="afy:BW247_11115"/>
<keyword evidence="8" id="KW-1185">Reference proteome</keyword>
<dbReference type="PANTHER" id="PTHR30086">
    <property type="entry name" value="ARGININE EXPORTER PROTEIN ARGO"/>
    <property type="match status" value="1"/>
</dbReference>
<keyword evidence="5 6" id="KW-0472">Membrane</keyword>
<feature type="transmembrane region" description="Helical" evidence="6">
    <location>
        <begin position="137"/>
        <end position="158"/>
    </location>
</feature>
<gene>
    <name evidence="7" type="ORF">BW247_11115</name>
</gene>
<evidence type="ECO:0000256" key="6">
    <source>
        <dbReference type="SAM" id="Phobius"/>
    </source>
</evidence>
<evidence type="ECO:0000256" key="4">
    <source>
        <dbReference type="ARBA" id="ARBA00022989"/>
    </source>
</evidence>
<feature type="transmembrane region" description="Helical" evidence="6">
    <location>
        <begin position="178"/>
        <end position="195"/>
    </location>
</feature>
<keyword evidence="4 6" id="KW-1133">Transmembrane helix</keyword>
<evidence type="ECO:0008006" key="9">
    <source>
        <dbReference type="Google" id="ProtNLM"/>
    </source>
</evidence>
<feature type="transmembrane region" description="Helical" evidence="6">
    <location>
        <begin position="109"/>
        <end position="130"/>
    </location>
</feature>
<dbReference type="GO" id="GO:0033228">
    <property type="term" value="P:cysteine export across plasma membrane"/>
    <property type="evidence" value="ECO:0007669"/>
    <property type="project" value="TreeGrafter"/>
</dbReference>
<dbReference type="GO" id="GO:0015171">
    <property type="term" value="F:amino acid transmembrane transporter activity"/>
    <property type="evidence" value="ECO:0007669"/>
    <property type="project" value="TreeGrafter"/>
</dbReference>
<evidence type="ECO:0000256" key="5">
    <source>
        <dbReference type="ARBA" id="ARBA00023136"/>
    </source>
</evidence>
<reference evidence="7 8" key="1">
    <citation type="submission" date="2017-01" db="EMBL/GenBank/DDBJ databases">
        <title>Draft sequence of Acidihalobacter ferrooxidans strain DSM 14175 (strain V8).</title>
        <authorList>
            <person name="Khaleque H.N."/>
            <person name="Ramsay J.P."/>
            <person name="Murphy R.J.T."/>
            <person name="Kaksonen A.H."/>
            <person name="Boxall N.J."/>
            <person name="Watkin E.L.J."/>
        </authorList>
    </citation>
    <scope>NUCLEOTIDE SEQUENCE [LARGE SCALE GENOMIC DNA]</scope>
    <source>
        <strain evidence="7 8">V8</strain>
    </source>
</reference>
<evidence type="ECO:0000256" key="1">
    <source>
        <dbReference type="ARBA" id="ARBA00004651"/>
    </source>
</evidence>
<sequence>MNLLPLLGFAVATAATPGPVNTLAAMSGARYGLGRSLAYVMGAASGFTALLALTGLGLAGIAAAAPWVTRAMTLAGAAYMLYLAARITVTRAQENGAAPQRPPGYLNGVVAQWLNPKAWIVAVSAVSIFVTPHTDQAMALSLFCATYFVVCLLAVGLWASLGRFASGLLGDAGRFNQAMAVLMVASILYLVFAGFA</sequence>
<evidence type="ECO:0000313" key="7">
    <source>
        <dbReference type="EMBL" id="APZ44681.1"/>
    </source>
</evidence>
<evidence type="ECO:0000256" key="3">
    <source>
        <dbReference type="ARBA" id="ARBA00022692"/>
    </source>
</evidence>
<evidence type="ECO:0000313" key="8">
    <source>
        <dbReference type="Proteomes" id="UP000243807"/>
    </source>
</evidence>
<feature type="transmembrane region" description="Helical" evidence="6">
    <location>
        <begin position="38"/>
        <end position="64"/>
    </location>
</feature>
<proteinExistence type="predicted"/>
<accession>A0A1P8ULH7</accession>
<dbReference type="STRING" id="1765967.BW247_11115"/>
<feature type="transmembrane region" description="Helical" evidence="6">
    <location>
        <begin position="71"/>
        <end position="89"/>
    </location>
</feature>
<dbReference type="EMBL" id="CP019434">
    <property type="protein sequence ID" value="APZ44681.1"/>
    <property type="molecule type" value="Genomic_DNA"/>
</dbReference>
<dbReference type="InterPro" id="IPR001123">
    <property type="entry name" value="LeuE-type"/>
</dbReference>
<keyword evidence="3 6" id="KW-0812">Transmembrane</keyword>